<keyword evidence="3" id="KW-1185">Reference proteome</keyword>
<dbReference type="Pfam" id="PF07617">
    <property type="entry name" value="DUF1579"/>
    <property type="match status" value="1"/>
</dbReference>
<dbReference type="InterPro" id="IPR011473">
    <property type="entry name" value="DUF1579"/>
</dbReference>
<sequence length="201" mass="23144">MNIKKTTLILAVMTVFAASPQFSFAQADTKKPDAYTQMLDYSRPGANHELLRRITGTWKFHDVQRPFVKGTLTRKPIYNGRFYAIQIKGGKLSVPVADGKMIEEFYSSQQIEGYDNVRQKFVMTSINNHIGSDIQFQTGTYDPRTQEFTFYGESELIRGEVKKDKRILKIIDATHYSETYYEINDGKSEKVRELDNEKTGD</sequence>
<accession>A0A1G8A3H9</accession>
<name>A0A1G8A3H9_9SPHI</name>
<keyword evidence="1" id="KW-0732">Signal</keyword>
<feature type="chain" id="PRO_5011546174" description="DUF1579 domain-containing protein" evidence="1">
    <location>
        <begin position="26"/>
        <end position="201"/>
    </location>
</feature>
<organism evidence="2 3">
    <name type="scientific">Mucilaginibacter gossypii</name>
    <dbReference type="NCBI Taxonomy" id="551996"/>
    <lineage>
        <taxon>Bacteria</taxon>
        <taxon>Pseudomonadati</taxon>
        <taxon>Bacteroidota</taxon>
        <taxon>Sphingobacteriia</taxon>
        <taxon>Sphingobacteriales</taxon>
        <taxon>Sphingobacteriaceae</taxon>
        <taxon>Mucilaginibacter</taxon>
    </lineage>
</organism>
<dbReference type="EMBL" id="FNCG01000007">
    <property type="protein sequence ID" value="SDH14970.1"/>
    <property type="molecule type" value="Genomic_DNA"/>
</dbReference>
<evidence type="ECO:0000256" key="1">
    <source>
        <dbReference type="SAM" id="SignalP"/>
    </source>
</evidence>
<dbReference type="STRING" id="551996.SAMN05192573_10770"/>
<dbReference type="RefSeq" id="WP_091168549.1">
    <property type="nucleotide sequence ID" value="NZ_FNCG01000007.1"/>
</dbReference>
<proteinExistence type="predicted"/>
<feature type="signal peptide" evidence="1">
    <location>
        <begin position="1"/>
        <end position="25"/>
    </location>
</feature>
<protein>
    <recommendedName>
        <fullName evidence="4">DUF1579 domain-containing protein</fullName>
    </recommendedName>
</protein>
<evidence type="ECO:0000313" key="2">
    <source>
        <dbReference type="EMBL" id="SDH14970.1"/>
    </source>
</evidence>
<evidence type="ECO:0008006" key="4">
    <source>
        <dbReference type="Google" id="ProtNLM"/>
    </source>
</evidence>
<dbReference type="Proteomes" id="UP000199705">
    <property type="component" value="Unassembled WGS sequence"/>
</dbReference>
<dbReference type="AlphaFoldDB" id="A0A1G8A3H9"/>
<gene>
    <name evidence="2" type="ORF">SAMN05192573_10770</name>
</gene>
<reference evidence="3" key="1">
    <citation type="submission" date="2016-10" db="EMBL/GenBank/DDBJ databases">
        <authorList>
            <person name="Varghese N."/>
            <person name="Submissions S."/>
        </authorList>
    </citation>
    <scope>NUCLEOTIDE SEQUENCE [LARGE SCALE GENOMIC DNA]</scope>
    <source>
        <strain evidence="3">Gh-67</strain>
    </source>
</reference>
<evidence type="ECO:0000313" key="3">
    <source>
        <dbReference type="Proteomes" id="UP000199705"/>
    </source>
</evidence>